<evidence type="ECO:0000313" key="3">
    <source>
        <dbReference type="EMBL" id="RYR57998.1"/>
    </source>
</evidence>
<keyword evidence="4" id="KW-1185">Reference proteome</keyword>
<comment type="caution">
    <text evidence="3">The sequence shown here is derived from an EMBL/GenBank/DDBJ whole genome shotgun (WGS) entry which is preliminary data.</text>
</comment>
<dbReference type="EMBL" id="SDMP01000005">
    <property type="protein sequence ID" value="RYR57998.1"/>
    <property type="molecule type" value="Genomic_DNA"/>
</dbReference>
<keyword evidence="1" id="KW-0611">Plant defense</keyword>
<evidence type="ECO:0000256" key="1">
    <source>
        <dbReference type="ARBA" id="ARBA00022821"/>
    </source>
</evidence>
<sequence>MLRELNALDLWECECLLTPYQGDDDIEQVSLVLSSKATSLDFSTCNIADEFLQIFLPRFPNVQVLNLSYCNFTILPECIGECRFLEILYLNECKNLQEIRGIPPKGYIICNAGLLWQSTA</sequence>
<dbReference type="Pfam" id="PF23286">
    <property type="entry name" value="LRR_13"/>
    <property type="match status" value="1"/>
</dbReference>
<dbReference type="SMR" id="A0A445D458"/>
<dbReference type="Proteomes" id="UP000289738">
    <property type="component" value="Chromosome A05"/>
</dbReference>
<dbReference type="AlphaFoldDB" id="A0A445D458"/>
<gene>
    <name evidence="3" type="ORF">Ahy_A05g023661</name>
</gene>
<evidence type="ECO:0000313" key="4">
    <source>
        <dbReference type="Proteomes" id="UP000289738"/>
    </source>
</evidence>
<dbReference type="InterPro" id="IPR058546">
    <property type="entry name" value="RPS4B/Roq1-like_LRR"/>
</dbReference>
<organism evidence="3 4">
    <name type="scientific">Arachis hypogaea</name>
    <name type="common">Peanut</name>
    <dbReference type="NCBI Taxonomy" id="3818"/>
    <lineage>
        <taxon>Eukaryota</taxon>
        <taxon>Viridiplantae</taxon>
        <taxon>Streptophyta</taxon>
        <taxon>Embryophyta</taxon>
        <taxon>Tracheophyta</taxon>
        <taxon>Spermatophyta</taxon>
        <taxon>Magnoliopsida</taxon>
        <taxon>eudicotyledons</taxon>
        <taxon>Gunneridae</taxon>
        <taxon>Pentapetalae</taxon>
        <taxon>rosids</taxon>
        <taxon>fabids</taxon>
        <taxon>Fabales</taxon>
        <taxon>Fabaceae</taxon>
        <taxon>Papilionoideae</taxon>
        <taxon>50 kb inversion clade</taxon>
        <taxon>dalbergioids sensu lato</taxon>
        <taxon>Dalbergieae</taxon>
        <taxon>Pterocarpus clade</taxon>
        <taxon>Arachis</taxon>
    </lineage>
</organism>
<name>A0A445D458_ARAHY</name>
<reference evidence="3 4" key="1">
    <citation type="submission" date="2019-01" db="EMBL/GenBank/DDBJ databases">
        <title>Sequencing of cultivated peanut Arachis hypogaea provides insights into genome evolution and oil improvement.</title>
        <authorList>
            <person name="Chen X."/>
        </authorList>
    </citation>
    <scope>NUCLEOTIDE SEQUENCE [LARGE SCALE GENOMIC DNA]</scope>
    <source>
        <strain evidence="4">cv. Fuhuasheng</strain>
        <tissue evidence="3">Leaves</tissue>
    </source>
</reference>
<dbReference type="Gene3D" id="3.80.10.10">
    <property type="entry name" value="Ribonuclease Inhibitor"/>
    <property type="match status" value="1"/>
</dbReference>
<protein>
    <recommendedName>
        <fullName evidence="2">Disease resistance protein RPS4B/Roq1-like leucine-rich repeats domain-containing protein</fullName>
    </recommendedName>
</protein>
<accession>A0A445D458</accession>
<feature type="domain" description="Disease resistance protein RPS4B/Roq1-like leucine-rich repeats" evidence="2">
    <location>
        <begin position="36"/>
        <end position="100"/>
    </location>
</feature>
<dbReference type="Gramene" id="arahy.Tifrunner.gnm2.ann2.Ah05g287000.1">
    <property type="protein sequence ID" value="arahy.Tifrunner.gnm2.ann2.Ah05g287000.1-CDS-1"/>
    <property type="gene ID" value="arahy.Tifrunner.gnm2.ann2.Ah05g287000"/>
</dbReference>
<dbReference type="InterPro" id="IPR032675">
    <property type="entry name" value="LRR_dom_sf"/>
</dbReference>
<proteinExistence type="predicted"/>
<evidence type="ECO:0000259" key="2">
    <source>
        <dbReference type="Pfam" id="PF23286"/>
    </source>
</evidence>
<dbReference type="SUPFAM" id="SSF52047">
    <property type="entry name" value="RNI-like"/>
    <property type="match status" value="1"/>
</dbReference>